<feature type="compositionally biased region" description="Low complexity" evidence="1">
    <location>
        <begin position="29"/>
        <end position="45"/>
    </location>
</feature>
<evidence type="ECO:0000256" key="1">
    <source>
        <dbReference type="SAM" id="MobiDB-lite"/>
    </source>
</evidence>
<accession>A0A811K250</accession>
<dbReference type="Pfam" id="PF00644">
    <property type="entry name" value="PARP"/>
    <property type="match status" value="1"/>
</dbReference>
<feature type="domain" description="PARP catalytic" evidence="2">
    <location>
        <begin position="160"/>
        <end position="376"/>
    </location>
</feature>
<dbReference type="InterPro" id="IPR012317">
    <property type="entry name" value="Poly(ADP-ribose)pol_cat_dom"/>
</dbReference>
<organism evidence="3 4">
    <name type="scientific">Bursaphelenchus okinawaensis</name>
    <dbReference type="NCBI Taxonomy" id="465554"/>
    <lineage>
        <taxon>Eukaryota</taxon>
        <taxon>Metazoa</taxon>
        <taxon>Ecdysozoa</taxon>
        <taxon>Nematoda</taxon>
        <taxon>Chromadorea</taxon>
        <taxon>Rhabditida</taxon>
        <taxon>Tylenchina</taxon>
        <taxon>Tylenchomorpha</taxon>
        <taxon>Aphelenchoidea</taxon>
        <taxon>Aphelenchoididae</taxon>
        <taxon>Bursaphelenchus</taxon>
    </lineage>
</organism>
<dbReference type="Proteomes" id="UP000614601">
    <property type="component" value="Unassembled WGS sequence"/>
</dbReference>
<sequence length="380" mass="43829">MKTSTPLRSQKEAFQKRNDGSPRTRLDTSRNSSGSSRDSSFIMSSIEHVDDKRHNLSSAAESDNALSEPMEKLKVKDEPIKLSVKFNNSDEDNDPKKVAQKIEDEVRAEFKERIVSKVNKDWKPNDLKSIKALFKRLSVDKTVTFRTFLKWHNDPLCMKLISHYLEENRGELYPDVQLKVENIWTVDYPGDRRFRHEIGNLHFLMQGASKKKVLDILKNGFYNKESAYCTADNLTVGPGYYFQTNSQKAVNLSLIKKGYERMPAVDNGELIPADSQIGYIFFCHVALGRCCKSTEFIKDEVSLEKLYRRFDSAVCQGIFKTQRCLNVHRGNVKWPLGPFKLDEIFNAKADTERPLYDDIVVREANQIRLAYLVEVKYTET</sequence>
<dbReference type="AlphaFoldDB" id="A0A811K250"/>
<dbReference type="GO" id="GO:0003950">
    <property type="term" value="F:NAD+ poly-ADP-ribosyltransferase activity"/>
    <property type="evidence" value="ECO:0007669"/>
    <property type="project" value="InterPro"/>
</dbReference>
<dbReference type="Gene3D" id="3.90.228.10">
    <property type="match status" value="1"/>
</dbReference>
<evidence type="ECO:0000313" key="4">
    <source>
        <dbReference type="Proteomes" id="UP000614601"/>
    </source>
</evidence>
<reference evidence="3" key="1">
    <citation type="submission" date="2020-09" db="EMBL/GenBank/DDBJ databases">
        <authorList>
            <person name="Kikuchi T."/>
        </authorList>
    </citation>
    <scope>NUCLEOTIDE SEQUENCE</scope>
    <source>
        <strain evidence="3">SH1</strain>
    </source>
</reference>
<dbReference type="Proteomes" id="UP000783686">
    <property type="component" value="Unassembled WGS sequence"/>
</dbReference>
<dbReference type="EMBL" id="CAJFCW020000002">
    <property type="protein sequence ID" value="CAG9089452.1"/>
    <property type="molecule type" value="Genomic_DNA"/>
</dbReference>
<keyword evidence="4" id="KW-1185">Reference proteome</keyword>
<evidence type="ECO:0000313" key="3">
    <source>
        <dbReference type="EMBL" id="CAD5209486.1"/>
    </source>
</evidence>
<evidence type="ECO:0000259" key="2">
    <source>
        <dbReference type="Pfam" id="PF00644"/>
    </source>
</evidence>
<dbReference type="SUPFAM" id="SSF56399">
    <property type="entry name" value="ADP-ribosylation"/>
    <property type="match status" value="1"/>
</dbReference>
<feature type="compositionally biased region" description="Polar residues" evidence="1">
    <location>
        <begin position="56"/>
        <end position="65"/>
    </location>
</feature>
<feature type="region of interest" description="Disordered" evidence="1">
    <location>
        <begin position="1"/>
        <end position="71"/>
    </location>
</feature>
<gene>
    <name evidence="3" type="ORF">BOKJ2_LOCUS2710</name>
</gene>
<dbReference type="EMBL" id="CAJFDH010000002">
    <property type="protein sequence ID" value="CAD5209486.1"/>
    <property type="molecule type" value="Genomic_DNA"/>
</dbReference>
<comment type="caution">
    <text evidence="3">The sequence shown here is derived from an EMBL/GenBank/DDBJ whole genome shotgun (WGS) entry which is preliminary data.</text>
</comment>
<feature type="compositionally biased region" description="Basic and acidic residues" evidence="1">
    <location>
        <begin position="9"/>
        <end position="28"/>
    </location>
</feature>
<protein>
    <recommendedName>
        <fullName evidence="2">PARP catalytic domain-containing protein</fullName>
    </recommendedName>
</protein>
<name>A0A811K250_9BILA</name>
<proteinExistence type="predicted"/>